<keyword evidence="4" id="KW-1185">Reference proteome</keyword>
<dbReference type="Proteomes" id="UP000240883">
    <property type="component" value="Unassembled WGS sequence"/>
</dbReference>
<feature type="transmembrane region" description="Helical" evidence="2">
    <location>
        <begin position="56"/>
        <end position="74"/>
    </location>
</feature>
<evidence type="ECO:0000313" key="4">
    <source>
        <dbReference type="Proteomes" id="UP000240883"/>
    </source>
</evidence>
<dbReference type="AlphaFoldDB" id="A0A2T2NS11"/>
<accession>A0A2T2NS11</accession>
<gene>
    <name evidence="3" type="ORF">BS50DRAFT_356598</name>
</gene>
<evidence type="ECO:0000256" key="1">
    <source>
        <dbReference type="SAM" id="MobiDB-lite"/>
    </source>
</evidence>
<dbReference type="EMBL" id="KZ678134">
    <property type="protein sequence ID" value="PSN68066.1"/>
    <property type="molecule type" value="Genomic_DNA"/>
</dbReference>
<name>A0A2T2NS11_CORCC</name>
<feature type="region of interest" description="Disordered" evidence="1">
    <location>
        <begin position="90"/>
        <end position="136"/>
    </location>
</feature>
<proteinExistence type="predicted"/>
<protein>
    <submittedName>
        <fullName evidence="3">Uncharacterized protein</fullName>
    </submittedName>
</protein>
<sequence>MFLWIPVNNLPPKVGSWRLWTGVMFRIGKCANGFHAKKRGKMNENMRTTGKNHGKHSWYLVVFFGLLVAWKLFVGGRRLGSGTKQVDAVLTSGRHHSGKYPRSSRSRLGRQVRSRRRKNVQRRGRCGQQGMSISAA</sequence>
<keyword evidence="2" id="KW-1133">Transmembrane helix</keyword>
<keyword evidence="2" id="KW-0472">Membrane</keyword>
<keyword evidence="2" id="KW-0812">Transmembrane</keyword>
<reference evidence="3 4" key="1">
    <citation type="journal article" date="2018" name="Front. Microbiol.">
        <title>Genome-Wide Analysis of Corynespora cassiicola Leaf Fall Disease Putative Effectors.</title>
        <authorList>
            <person name="Lopez D."/>
            <person name="Ribeiro S."/>
            <person name="Label P."/>
            <person name="Fumanal B."/>
            <person name="Venisse J.S."/>
            <person name="Kohler A."/>
            <person name="de Oliveira R.R."/>
            <person name="Labutti K."/>
            <person name="Lipzen A."/>
            <person name="Lail K."/>
            <person name="Bauer D."/>
            <person name="Ohm R.A."/>
            <person name="Barry K.W."/>
            <person name="Spatafora J."/>
            <person name="Grigoriev I.V."/>
            <person name="Martin F.M."/>
            <person name="Pujade-Renaud V."/>
        </authorList>
    </citation>
    <scope>NUCLEOTIDE SEQUENCE [LARGE SCALE GENOMIC DNA]</scope>
    <source>
        <strain evidence="3 4">Philippines</strain>
    </source>
</reference>
<evidence type="ECO:0000313" key="3">
    <source>
        <dbReference type="EMBL" id="PSN68066.1"/>
    </source>
</evidence>
<feature type="compositionally biased region" description="Basic residues" evidence="1">
    <location>
        <begin position="93"/>
        <end position="125"/>
    </location>
</feature>
<organism evidence="3 4">
    <name type="scientific">Corynespora cassiicola Philippines</name>
    <dbReference type="NCBI Taxonomy" id="1448308"/>
    <lineage>
        <taxon>Eukaryota</taxon>
        <taxon>Fungi</taxon>
        <taxon>Dikarya</taxon>
        <taxon>Ascomycota</taxon>
        <taxon>Pezizomycotina</taxon>
        <taxon>Dothideomycetes</taxon>
        <taxon>Pleosporomycetidae</taxon>
        <taxon>Pleosporales</taxon>
        <taxon>Corynesporascaceae</taxon>
        <taxon>Corynespora</taxon>
    </lineage>
</organism>
<evidence type="ECO:0000256" key="2">
    <source>
        <dbReference type="SAM" id="Phobius"/>
    </source>
</evidence>